<keyword evidence="3" id="KW-1185">Reference proteome</keyword>
<dbReference type="Pfam" id="PF02811">
    <property type="entry name" value="PHP"/>
    <property type="match status" value="1"/>
</dbReference>
<name>A0A401LDQ0_9FIRM</name>
<dbReference type="AlphaFoldDB" id="A0A401LDQ0"/>
<dbReference type="NCBIfam" id="NF006702">
    <property type="entry name" value="PRK09248.1"/>
    <property type="match status" value="1"/>
</dbReference>
<gene>
    <name evidence="2" type="ORF">KGMB03357_13770</name>
</gene>
<dbReference type="CDD" id="cd07437">
    <property type="entry name" value="PHP_HisPPase_Ycdx_like"/>
    <property type="match status" value="1"/>
</dbReference>
<dbReference type="GO" id="GO:0005829">
    <property type="term" value="C:cytosol"/>
    <property type="evidence" value="ECO:0007669"/>
    <property type="project" value="TreeGrafter"/>
</dbReference>
<dbReference type="Proteomes" id="UP000287361">
    <property type="component" value="Unassembled WGS sequence"/>
</dbReference>
<dbReference type="GO" id="GO:0042578">
    <property type="term" value="F:phosphoric ester hydrolase activity"/>
    <property type="evidence" value="ECO:0007669"/>
    <property type="project" value="TreeGrafter"/>
</dbReference>
<evidence type="ECO:0000313" key="3">
    <source>
        <dbReference type="Proteomes" id="UP000287361"/>
    </source>
</evidence>
<evidence type="ECO:0000259" key="1">
    <source>
        <dbReference type="SMART" id="SM00481"/>
    </source>
</evidence>
<dbReference type="InterPro" id="IPR016195">
    <property type="entry name" value="Pol/histidinol_Pase-like"/>
</dbReference>
<reference evidence="2 3" key="1">
    <citation type="submission" date="2018-10" db="EMBL/GenBank/DDBJ databases">
        <title>Draft Genome Sequence of Anaerotignum sp. KCTC 15736.</title>
        <authorList>
            <person name="Choi S.H."/>
            <person name="Kim J.S."/>
            <person name="Kang S.W."/>
            <person name="Lee J.S."/>
            <person name="Park S.H."/>
        </authorList>
    </citation>
    <scope>NUCLEOTIDE SEQUENCE [LARGE SCALE GENOMIC DNA]</scope>
    <source>
        <strain evidence="2 3">KCTC 15736</strain>
    </source>
</reference>
<dbReference type="Gene3D" id="3.20.20.140">
    <property type="entry name" value="Metal-dependent hydrolases"/>
    <property type="match status" value="1"/>
</dbReference>
<protein>
    <submittedName>
        <fullName evidence="2">Phosphatase</fullName>
    </submittedName>
</protein>
<accession>A0A401LDQ0</accession>
<dbReference type="GO" id="GO:0008270">
    <property type="term" value="F:zinc ion binding"/>
    <property type="evidence" value="ECO:0007669"/>
    <property type="project" value="TreeGrafter"/>
</dbReference>
<dbReference type="EMBL" id="BHVZ01000002">
    <property type="protein sequence ID" value="GCB29716.1"/>
    <property type="molecule type" value="Genomic_DNA"/>
</dbReference>
<dbReference type="PANTHER" id="PTHR36928">
    <property type="entry name" value="PHOSPHATASE YCDX-RELATED"/>
    <property type="match status" value="1"/>
</dbReference>
<dbReference type="SMART" id="SM00481">
    <property type="entry name" value="POLIIIAc"/>
    <property type="match status" value="1"/>
</dbReference>
<dbReference type="OrthoDB" id="9808747at2"/>
<dbReference type="InterPro" id="IPR004013">
    <property type="entry name" value="PHP_dom"/>
</dbReference>
<proteinExistence type="predicted"/>
<dbReference type="InterPro" id="IPR050243">
    <property type="entry name" value="PHP_phosphatase"/>
</dbReference>
<comment type="caution">
    <text evidence="2">The sequence shown here is derived from an EMBL/GenBank/DDBJ whole genome shotgun (WGS) entry which is preliminary data.</text>
</comment>
<feature type="domain" description="Polymerase/histidinol phosphatase N-terminal" evidence="1">
    <location>
        <begin position="5"/>
        <end position="79"/>
    </location>
</feature>
<dbReference type="PANTHER" id="PTHR36928:SF1">
    <property type="entry name" value="PHOSPHATASE YCDX-RELATED"/>
    <property type="match status" value="1"/>
</dbReference>
<dbReference type="InterPro" id="IPR003141">
    <property type="entry name" value="Pol/His_phosphatase_N"/>
</dbReference>
<evidence type="ECO:0000313" key="2">
    <source>
        <dbReference type="EMBL" id="GCB29716.1"/>
    </source>
</evidence>
<organism evidence="2 3">
    <name type="scientific">Anaerotignum faecicola</name>
    <dbReference type="NCBI Taxonomy" id="2358141"/>
    <lineage>
        <taxon>Bacteria</taxon>
        <taxon>Bacillati</taxon>
        <taxon>Bacillota</taxon>
        <taxon>Clostridia</taxon>
        <taxon>Lachnospirales</taxon>
        <taxon>Anaerotignaceae</taxon>
        <taxon>Anaerotignum</taxon>
    </lineage>
</organism>
<sequence length="239" mass="26835">MKRLMDIHTHAVASGHAYSTVDENLRWAAEQGLQLVALTDHAPAMKDTTCHAYFANLHVLPEMLHGVRLLKGIELNILDFDGTIDMDEAVLQRLDLAIASLHMPCIKPGTKKENTQAFLKVMENPYVDIIGHPGDPRYAVDYRELFRVAKETGTLLEINNASLTPGGFREGSRENIKKILLMSMEEGQPVVLGSDAHFYRNVGDFSYAEDLLKELQFPEELILNNTPEKFLAGLRHGRK</sequence>
<dbReference type="SUPFAM" id="SSF89550">
    <property type="entry name" value="PHP domain-like"/>
    <property type="match status" value="1"/>
</dbReference>